<name>A0A5K7YSK3_9BACT</name>
<gene>
    <name evidence="1" type="ORF">DSCA_48790</name>
</gene>
<protein>
    <submittedName>
        <fullName evidence="1">ATP/GTP-binding protein</fullName>
    </submittedName>
</protein>
<evidence type="ECO:0000313" key="2">
    <source>
        <dbReference type="Proteomes" id="UP000427906"/>
    </source>
</evidence>
<sequence length="281" mass="31057">MKRTLSLALVMVALLFTGMGFNSDVRIAEVWSTSGGLKVPESVLYDGADDILYVSNINGKPTEKNQKGFISRLSADGKMDTLKWVGGMHAPKGMGLYGNLLYVTDIDRIHVIDKTHARILKTHAVADAKFLNDIAIDAGGLVYITDMAAKKVMIIKDDTVDTWIELNDFTKPNGLFMDAPDLLVGTADGLLRIGLTTRAIQMEIPVRGGIDGLKKIGEGEYIVSDWKGKTRLIGRDREPRVLLDTTESKINAADLEYIPGKQWLVIPTFFDNRVVAYRLTR</sequence>
<accession>A0A5K7YSK3</accession>
<evidence type="ECO:0000313" key="1">
    <source>
        <dbReference type="EMBL" id="BBO70949.1"/>
    </source>
</evidence>
<dbReference type="EMBL" id="AP021874">
    <property type="protein sequence ID" value="BBO70949.1"/>
    <property type="molecule type" value="Genomic_DNA"/>
</dbReference>
<dbReference type="SUPFAM" id="SSF63825">
    <property type="entry name" value="YWTD domain"/>
    <property type="match status" value="1"/>
</dbReference>
<dbReference type="InterPro" id="IPR011042">
    <property type="entry name" value="6-blade_b-propeller_TolB-like"/>
</dbReference>
<reference evidence="1 2" key="1">
    <citation type="submission" date="2019-11" db="EMBL/GenBank/DDBJ databases">
        <title>Comparative genomics of hydrocarbon-degrading Desulfosarcina strains.</title>
        <authorList>
            <person name="Watanabe M."/>
            <person name="Kojima H."/>
            <person name="Fukui M."/>
        </authorList>
    </citation>
    <scope>NUCLEOTIDE SEQUENCE [LARGE SCALE GENOMIC DNA]</scope>
    <source>
        <strain evidence="1 2">PL12</strain>
    </source>
</reference>
<keyword evidence="2" id="KW-1185">Reference proteome</keyword>
<dbReference type="Proteomes" id="UP000427906">
    <property type="component" value="Chromosome"/>
</dbReference>
<dbReference type="AlphaFoldDB" id="A0A5K7YSK3"/>
<organism evidence="1 2">
    <name type="scientific">Desulfosarcina alkanivorans</name>
    <dbReference type="NCBI Taxonomy" id="571177"/>
    <lineage>
        <taxon>Bacteria</taxon>
        <taxon>Pseudomonadati</taxon>
        <taxon>Thermodesulfobacteriota</taxon>
        <taxon>Desulfobacteria</taxon>
        <taxon>Desulfobacterales</taxon>
        <taxon>Desulfosarcinaceae</taxon>
        <taxon>Desulfosarcina</taxon>
    </lineage>
</organism>
<proteinExistence type="predicted"/>
<dbReference type="KEGG" id="dalk:DSCA_48790"/>
<dbReference type="Gene3D" id="2.120.10.30">
    <property type="entry name" value="TolB, C-terminal domain"/>
    <property type="match status" value="1"/>
</dbReference>